<protein>
    <submittedName>
        <fullName evidence="2">Internalin A</fullName>
    </submittedName>
</protein>
<accession>A0A1I1AWB9</accession>
<dbReference type="Proteomes" id="UP000199113">
    <property type="component" value="Unassembled WGS sequence"/>
</dbReference>
<name>A0A1I1AWB9_9ACTN</name>
<dbReference type="Proteomes" id="UP000233565">
    <property type="component" value="Unassembled WGS sequence"/>
</dbReference>
<dbReference type="EMBL" id="FOKC01000011">
    <property type="protein sequence ID" value="SFB41832.1"/>
    <property type="molecule type" value="Genomic_DNA"/>
</dbReference>
<dbReference type="SUPFAM" id="SSF52058">
    <property type="entry name" value="L domain-like"/>
    <property type="match status" value="1"/>
</dbReference>
<dbReference type="InterPro" id="IPR032675">
    <property type="entry name" value="LRR_dom_sf"/>
</dbReference>
<reference evidence="1 4" key="2">
    <citation type="submission" date="2017-12" db="EMBL/GenBank/DDBJ databases">
        <title>Pharmacopeia of the Arctic Ocean.</title>
        <authorList>
            <person name="Collins E."/>
            <person name="Ducluzeau A.-L."/>
        </authorList>
    </citation>
    <scope>NUCLEOTIDE SEQUENCE [LARGE SCALE GENOMIC DNA]</scope>
    <source>
        <strain evidence="1 4">DSM 23325</strain>
    </source>
</reference>
<dbReference type="STRING" id="748909.SAMN05192575_11122"/>
<evidence type="ECO:0000313" key="4">
    <source>
        <dbReference type="Proteomes" id="UP000233565"/>
    </source>
</evidence>
<evidence type="ECO:0000313" key="3">
    <source>
        <dbReference type="Proteomes" id="UP000199113"/>
    </source>
</evidence>
<sequence>MVVGGSGTMGRVSPDFACRELPHGGIEFDLLGPWSPEAAEAFHESGADRLVANYARGFAARDLRFLVGLPLRELEVLARTIDDLGPVHELGDTLESLAITTGSGTQIDLARLPRLEDVSCDWRQVADSIAETDALERVSLLAYDSQDLQRLAHLRQLRALRMKERPALRTLEGVQQLSWLDTLEIYTAPLHDITALAEVRSPALRALALGGCKQVTELDAVAACEALEELDVSECGAIVSLSPIADLDRLNRLYLYGSTNVLDGDLSPLLGLRRLRDLRMASRRTYTPSLADVKRQLGLED</sequence>
<keyword evidence="4" id="KW-1185">Reference proteome</keyword>
<proteinExistence type="predicted"/>
<organism evidence="2 3">
    <name type="scientific">Nocardioides alpinus</name>
    <dbReference type="NCBI Taxonomy" id="748909"/>
    <lineage>
        <taxon>Bacteria</taxon>
        <taxon>Bacillati</taxon>
        <taxon>Actinomycetota</taxon>
        <taxon>Actinomycetes</taxon>
        <taxon>Propionibacteriales</taxon>
        <taxon>Nocardioidaceae</taxon>
        <taxon>Nocardioides</taxon>
    </lineage>
</organism>
<gene>
    <name evidence="1" type="ORF">CXG46_10570</name>
    <name evidence="2" type="ORF">SAMN05192575_11122</name>
</gene>
<evidence type="ECO:0000313" key="1">
    <source>
        <dbReference type="EMBL" id="PKH40901.1"/>
    </source>
</evidence>
<evidence type="ECO:0000313" key="2">
    <source>
        <dbReference type="EMBL" id="SFB41832.1"/>
    </source>
</evidence>
<dbReference type="AlphaFoldDB" id="A0A1I1AWB9"/>
<dbReference type="Gene3D" id="3.80.10.10">
    <property type="entry name" value="Ribonuclease Inhibitor"/>
    <property type="match status" value="1"/>
</dbReference>
<reference evidence="2" key="1">
    <citation type="submission" date="2016-10" db="EMBL/GenBank/DDBJ databases">
        <authorList>
            <person name="de Groot N.N."/>
        </authorList>
    </citation>
    <scope>NUCLEOTIDE SEQUENCE [LARGE SCALE GENOMIC DNA]</scope>
    <source>
        <strain evidence="2">CGMCC 1.10697</strain>
    </source>
</reference>
<dbReference type="EMBL" id="PJBV01000016">
    <property type="protein sequence ID" value="PKH40901.1"/>
    <property type="molecule type" value="Genomic_DNA"/>
</dbReference>